<dbReference type="OrthoDB" id="5599649at2759"/>
<evidence type="ECO:0000313" key="4">
    <source>
        <dbReference type="EMBL" id="KAJ1734784.1"/>
    </source>
</evidence>
<accession>A0A9W7YFW8</accession>
<feature type="chain" id="PRO_5040741516" description="Mid2 domain-containing protein" evidence="3">
    <location>
        <begin position="26"/>
        <end position="411"/>
    </location>
</feature>
<feature type="region of interest" description="Disordered" evidence="1">
    <location>
        <begin position="63"/>
        <end position="208"/>
    </location>
</feature>
<organism evidence="4 5">
    <name type="scientific">Coemansia biformis</name>
    <dbReference type="NCBI Taxonomy" id="1286918"/>
    <lineage>
        <taxon>Eukaryota</taxon>
        <taxon>Fungi</taxon>
        <taxon>Fungi incertae sedis</taxon>
        <taxon>Zoopagomycota</taxon>
        <taxon>Kickxellomycotina</taxon>
        <taxon>Kickxellomycetes</taxon>
        <taxon>Kickxellales</taxon>
        <taxon>Kickxellaceae</taxon>
        <taxon>Coemansia</taxon>
    </lineage>
</organism>
<dbReference type="Proteomes" id="UP001143981">
    <property type="component" value="Unassembled WGS sequence"/>
</dbReference>
<evidence type="ECO:0000256" key="3">
    <source>
        <dbReference type="SAM" id="SignalP"/>
    </source>
</evidence>
<dbReference type="InterPro" id="IPR006311">
    <property type="entry name" value="TAT_signal"/>
</dbReference>
<evidence type="ECO:0000256" key="1">
    <source>
        <dbReference type="SAM" id="MobiDB-lite"/>
    </source>
</evidence>
<name>A0A9W7YFW8_9FUNG</name>
<dbReference type="PROSITE" id="PS51318">
    <property type="entry name" value="TAT"/>
    <property type="match status" value="1"/>
</dbReference>
<keyword evidence="2" id="KW-0472">Membrane</keyword>
<evidence type="ECO:0008006" key="6">
    <source>
        <dbReference type="Google" id="ProtNLM"/>
    </source>
</evidence>
<gene>
    <name evidence="4" type="ORF">LPJ61_000893</name>
</gene>
<keyword evidence="2" id="KW-0812">Transmembrane</keyword>
<feature type="compositionally biased region" description="Low complexity" evidence="1">
    <location>
        <begin position="137"/>
        <end position="196"/>
    </location>
</feature>
<feature type="signal peptide" evidence="3">
    <location>
        <begin position="1"/>
        <end position="25"/>
    </location>
</feature>
<keyword evidence="5" id="KW-1185">Reference proteome</keyword>
<sequence>MRVSTTARQALAAAALLVAVTAAAGAEGAAHSDARALQPERGAAAPSLHPRAFLDNLLKALNPNREPRAGESGGASDPATATNDNNNTDNNGDTTAGGETTDAPSTSTSASTRTTSTRTTRTSSRETSSANDRTTESKTSATPTKTSTDTRTGTRTSTDTQASTETSTEPPSSTPDSTSLVVTTVTGPGITRTTVVGPPPTIDGEDGNKADVGVSSNLTSIIVASTVTAVALLVCTVLYYVYRYRKNRKVYNNEDFFGKGGPVGSLHSRAGNTAATTSPFITPGHPPSDGYVKEANGALYSEGALSAGRRTEELYRPQQAVADNTHLLSSQPYRPGAAPYAGQPAAARYHPPPPVSASAGPPQTAAPAGYYGAPQGGRQLTTQQLQQLHPQQQRNVFSLQAHNHGAGGGMG</sequence>
<feature type="compositionally biased region" description="Low complexity" evidence="1">
    <location>
        <begin position="79"/>
        <end position="130"/>
    </location>
</feature>
<dbReference type="EMBL" id="JANBOI010000057">
    <property type="protein sequence ID" value="KAJ1734784.1"/>
    <property type="molecule type" value="Genomic_DNA"/>
</dbReference>
<feature type="transmembrane region" description="Helical" evidence="2">
    <location>
        <begin position="218"/>
        <end position="242"/>
    </location>
</feature>
<keyword evidence="2" id="KW-1133">Transmembrane helix</keyword>
<protein>
    <recommendedName>
        <fullName evidence="6">Mid2 domain-containing protein</fullName>
    </recommendedName>
</protein>
<evidence type="ECO:0000256" key="2">
    <source>
        <dbReference type="SAM" id="Phobius"/>
    </source>
</evidence>
<reference evidence="4" key="1">
    <citation type="submission" date="2022-07" db="EMBL/GenBank/DDBJ databases">
        <title>Phylogenomic reconstructions and comparative analyses of Kickxellomycotina fungi.</title>
        <authorList>
            <person name="Reynolds N.K."/>
            <person name="Stajich J.E."/>
            <person name="Barry K."/>
            <person name="Grigoriev I.V."/>
            <person name="Crous P."/>
            <person name="Smith M.E."/>
        </authorList>
    </citation>
    <scope>NUCLEOTIDE SEQUENCE</scope>
    <source>
        <strain evidence="4">BCRC 34381</strain>
    </source>
</reference>
<comment type="caution">
    <text evidence="4">The sequence shown here is derived from an EMBL/GenBank/DDBJ whole genome shotgun (WGS) entry which is preliminary data.</text>
</comment>
<feature type="compositionally biased region" description="Low complexity" evidence="1">
    <location>
        <begin position="331"/>
        <end position="348"/>
    </location>
</feature>
<evidence type="ECO:0000313" key="5">
    <source>
        <dbReference type="Proteomes" id="UP001143981"/>
    </source>
</evidence>
<feature type="region of interest" description="Disordered" evidence="1">
    <location>
        <begin position="328"/>
        <end position="376"/>
    </location>
</feature>
<keyword evidence="3" id="KW-0732">Signal</keyword>
<proteinExistence type="predicted"/>
<feature type="compositionally biased region" description="Low complexity" evidence="1">
    <location>
        <begin position="356"/>
        <end position="376"/>
    </location>
</feature>
<dbReference type="AlphaFoldDB" id="A0A9W7YFW8"/>